<evidence type="ECO:0000313" key="1">
    <source>
        <dbReference type="EMBL" id="MTE20319.1"/>
    </source>
</evidence>
<dbReference type="EMBL" id="WIXO01000001">
    <property type="protein sequence ID" value="MTE20319.1"/>
    <property type="molecule type" value="Genomic_DNA"/>
</dbReference>
<protein>
    <submittedName>
        <fullName evidence="1">Uncharacterized protein</fullName>
    </submittedName>
</protein>
<proteinExistence type="predicted"/>
<dbReference type="Proteomes" id="UP000473014">
    <property type="component" value="Unassembled WGS sequence"/>
</dbReference>
<reference evidence="1 2" key="1">
    <citation type="submission" date="2019-11" db="EMBL/GenBank/DDBJ databases">
        <authorList>
            <person name="Yuan L."/>
        </authorList>
    </citation>
    <scope>NUCLEOTIDE SEQUENCE [LARGE SCALE GENOMIC DNA]</scope>
    <source>
        <strain evidence="1 2">TRM43335</strain>
    </source>
</reference>
<comment type="caution">
    <text evidence="1">The sequence shown here is derived from an EMBL/GenBank/DDBJ whole genome shotgun (WGS) entry which is preliminary data.</text>
</comment>
<name>A0A6G2BE12_9ACTN</name>
<dbReference type="RefSeq" id="WP_162466207.1">
    <property type="nucleotide sequence ID" value="NZ_WIXO01000001.1"/>
</dbReference>
<accession>A0A6G2BE12</accession>
<dbReference type="AlphaFoldDB" id="A0A6G2BE12"/>
<organism evidence="1 2">
    <name type="scientific">Streptomyces taklimakanensis</name>
    <dbReference type="NCBI Taxonomy" id="2569853"/>
    <lineage>
        <taxon>Bacteria</taxon>
        <taxon>Bacillati</taxon>
        <taxon>Actinomycetota</taxon>
        <taxon>Actinomycetes</taxon>
        <taxon>Kitasatosporales</taxon>
        <taxon>Streptomycetaceae</taxon>
        <taxon>Streptomyces</taxon>
    </lineage>
</organism>
<sequence>MTNRYPHRIRLHGGRNTHAAEQLAVSGDLLTACNYDAGAVYHRMPPTAVVTCRACRRVLDRQQ</sequence>
<gene>
    <name evidence="1" type="ORF">F0L17_14620</name>
</gene>
<keyword evidence="2" id="KW-1185">Reference proteome</keyword>
<evidence type="ECO:0000313" key="2">
    <source>
        <dbReference type="Proteomes" id="UP000473014"/>
    </source>
</evidence>